<evidence type="ECO:0000259" key="1">
    <source>
        <dbReference type="Pfam" id="PF08346"/>
    </source>
</evidence>
<dbReference type="Proteomes" id="UP000322184">
    <property type="component" value="Unassembled WGS sequence"/>
</dbReference>
<dbReference type="RefSeq" id="WP_149616122.1">
    <property type="nucleotide sequence ID" value="NZ_CAWPFF010000081.1"/>
</dbReference>
<dbReference type="EMBL" id="VTUW01000004">
    <property type="protein sequence ID" value="KAA1195069.1"/>
    <property type="molecule type" value="Genomic_DNA"/>
</dbReference>
<proteinExistence type="predicted"/>
<dbReference type="Pfam" id="PF08346">
    <property type="entry name" value="AntA"/>
    <property type="match status" value="1"/>
</dbReference>
<dbReference type="AlphaFoldDB" id="A0A5B0XAB5"/>
<feature type="domain" description="AntA/AntB antirepressor" evidence="1">
    <location>
        <begin position="43"/>
        <end position="129"/>
    </location>
</feature>
<reference evidence="2 3" key="1">
    <citation type="submission" date="2019-09" db="EMBL/GenBank/DDBJ databases">
        <title>Whole genome sequence of Photorhabdus heterorhabditis strain ETL (Enterobacteriales: Enterobacteriaceae) a bacterial symbiont of Heterorhabditis zealandica strain ETL (Rhabditida: Heterorhabditidae).</title>
        <authorList>
            <person name="Lulamba T.E."/>
            <person name="Serepa-Dlamini M.H."/>
        </authorList>
    </citation>
    <scope>NUCLEOTIDE SEQUENCE [LARGE SCALE GENOMIC DNA]</scope>
    <source>
        <strain evidence="2 3">ETL</strain>
    </source>
</reference>
<dbReference type="InterPro" id="IPR013557">
    <property type="entry name" value="AntA/B_antirep"/>
</dbReference>
<gene>
    <name evidence="2" type="ORF">F0L16_03315</name>
</gene>
<accession>A0A5B0XAB5</accession>
<name>A0A5B0XAB5_9GAMM</name>
<protein>
    <submittedName>
        <fullName evidence="2">AntA/AntB antirepressor family protein</fullName>
    </submittedName>
</protein>
<organism evidence="2 3">
    <name type="scientific">Photorhabdus heterorhabditis</name>
    <dbReference type="NCBI Taxonomy" id="880156"/>
    <lineage>
        <taxon>Bacteria</taxon>
        <taxon>Pseudomonadati</taxon>
        <taxon>Pseudomonadota</taxon>
        <taxon>Gammaproteobacteria</taxon>
        <taxon>Enterobacterales</taxon>
        <taxon>Morganellaceae</taxon>
        <taxon>Photorhabdus</taxon>
    </lineage>
</organism>
<evidence type="ECO:0000313" key="3">
    <source>
        <dbReference type="Proteomes" id="UP000322184"/>
    </source>
</evidence>
<comment type="caution">
    <text evidence="2">The sequence shown here is derived from an EMBL/GenBank/DDBJ whole genome shotgun (WGS) entry which is preliminary data.</text>
</comment>
<sequence>MNIKKSGNSRNGYPCAKNQEVTNFIELLPVTIANIDGKAAQIVSAKKLHTALGVGRDFSTWIKNRIEEYRFKEGVDYLTVDSPSLGNQHMTFNQQRGWHNKSNRGGDRRSKDYNLSLNMGKELGMVERTEQGRAIRQYFIHCEEELYKVAPQKAAELRQQLKARIIAANYFKPMCTALELAKKEQGKVTLAYHYTTESNMISRLVLGGLTAKQWAQTNNITGEPRNSMNMEQLEHLSYLEQSNITLIELGWDYHQRKAELIKLSQRWLAKRMEASQ</sequence>
<evidence type="ECO:0000313" key="2">
    <source>
        <dbReference type="EMBL" id="KAA1195069.1"/>
    </source>
</evidence>